<feature type="compositionally biased region" description="Basic and acidic residues" evidence="14">
    <location>
        <begin position="869"/>
        <end position="900"/>
    </location>
</feature>
<evidence type="ECO:0000256" key="12">
    <source>
        <dbReference type="ARBA" id="ARBA00022840"/>
    </source>
</evidence>
<evidence type="ECO:0000256" key="7">
    <source>
        <dbReference type="ARBA" id="ARBA00022737"/>
    </source>
</evidence>
<evidence type="ECO:0000256" key="5">
    <source>
        <dbReference type="ARBA" id="ARBA00022679"/>
    </source>
</evidence>
<feature type="compositionally biased region" description="Basic and acidic residues" evidence="14">
    <location>
        <begin position="721"/>
        <end position="737"/>
    </location>
</feature>
<feature type="compositionally biased region" description="Low complexity" evidence="14">
    <location>
        <begin position="476"/>
        <end position="493"/>
    </location>
</feature>
<keyword evidence="18" id="KW-1185">Reference proteome</keyword>
<dbReference type="FunFam" id="3.30.200.20:FF:000080">
    <property type="entry name" value="Protein kinase C"/>
    <property type="match status" value="1"/>
</dbReference>
<keyword evidence="3" id="KW-0723">Serine/threonine-protein kinase</keyword>
<comment type="caution">
    <text evidence="17">The sequence shown here is derived from an EMBL/GenBank/DDBJ whole genome shotgun (WGS) entry which is preliminary data.</text>
</comment>
<keyword evidence="6" id="KW-0479">Metal-binding</keyword>
<dbReference type="FunFam" id="1.10.510.10:FF:000023">
    <property type="entry name" value="Protein kinase C"/>
    <property type="match status" value="1"/>
</dbReference>
<feature type="compositionally biased region" description="Basic and acidic residues" evidence="14">
    <location>
        <begin position="849"/>
        <end position="861"/>
    </location>
</feature>
<feature type="compositionally biased region" description="Basic and acidic residues" evidence="14">
    <location>
        <begin position="291"/>
        <end position="304"/>
    </location>
</feature>
<organism evidence="17 18">
    <name type="scientific">Trichogramma kaykai</name>
    <dbReference type="NCBI Taxonomy" id="54128"/>
    <lineage>
        <taxon>Eukaryota</taxon>
        <taxon>Metazoa</taxon>
        <taxon>Ecdysozoa</taxon>
        <taxon>Arthropoda</taxon>
        <taxon>Hexapoda</taxon>
        <taxon>Insecta</taxon>
        <taxon>Pterygota</taxon>
        <taxon>Neoptera</taxon>
        <taxon>Endopterygota</taxon>
        <taxon>Hymenoptera</taxon>
        <taxon>Apocrita</taxon>
        <taxon>Proctotrupomorpha</taxon>
        <taxon>Chalcidoidea</taxon>
        <taxon>Trichogrammatidae</taxon>
        <taxon>Trichogramma</taxon>
    </lineage>
</organism>
<feature type="compositionally biased region" description="Basic and acidic residues" evidence="14">
    <location>
        <begin position="1102"/>
        <end position="1113"/>
    </location>
</feature>
<name>A0ABD2WJ70_9HYME</name>
<feature type="region of interest" description="Disordered" evidence="14">
    <location>
        <begin position="554"/>
        <end position="575"/>
    </location>
</feature>
<dbReference type="Pfam" id="PF00069">
    <property type="entry name" value="Pkinase"/>
    <property type="match status" value="1"/>
</dbReference>
<evidence type="ECO:0000256" key="14">
    <source>
        <dbReference type="SAM" id="MobiDB-lite"/>
    </source>
</evidence>
<feature type="compositionally biased region" description="Basic and acidic residues" evidence="14">
    <location>
        <begin position="919"/>
        <end position="947"/>
    </location>
</feature>
<dbReference type="Gene3D" id="1.10.510.10">
    <property type="entry name" value="Transferase(Phosphotransferase) domain 1"/>
    <property type="match status" value="1"/>
</dbReference>
<feature type="compositionally biased region" description="Low complexity" evidence="14">
    <location>
        <begin position="1333"/>
        <end position="1347"/>
    </location>
</feature>
<evidence type="ECO:0000313" key="17">
    <source>
        <dbReference type="EMBL" id="KAL3393115.1"/>
    </source>
</evidence>
<keyword evidence="12 13" id="KW-0067">ATP-binding</keyword>
<keyword evidence="10" id="KW-0418">Kinase</keyword>
<evidence type="ECO:0000256" key="10">
    <source>
        <dbReference type="ARBA" id="ARBA00022777"/>
    </source>
</evidence>
<dbReference type="Proteomes" id="UP001627154">
    <property type="component" value="Unassembled WGS sequence"/>
</dbReference>
<keyword evidence="9" id="KW-0863">Zinc-finger</keyword>
<feature type="region of interest" description="Disordered" evidence="14">
    <location>
        <begin position="411"/>
        <end position="498"/>
    </location>
</feature>
<feature type="compositionally biased region" description="Basic and acidic residues" evidence="14">
    <location>
        <begin position="1203"/>
        <end position="1217"/>
    </location>
</feature>
<feature type="binding site" evidence="13">
    <location>
        <position position="1660"/>
    </location>
    <ligand>
        <name>ATP</name>
        <dbReference type="ChEBI" id="CHEBI:30616"/>
    </ligand>
</feature>
<feature type="compositionally biased region" description="Basic residues" evidence="14">
    <location>
        <begin position="1348"/>
        <end position="1367"/>
    </location>
</feature>
<keyword evidence="5" id="KW-0808">Transferase</keyword>
<evidence type="ECO:0000256" key="3">
    <source>
        <dbReference type="ARBA" id="ARBA00022527"/>
    </source>
</evidence>
<dbReference type="GO" id="GO:0005524">
    <property type="term" value="F:ATP binding"/>
    <property type="evidence" value="ECO:0007669"/>
    <property type="project" value="UniProtKB-UniRule"/>
</dbReference>
<evidence type="ECO:0000256" key="8">
    <source>
        <dbReference type="ARBA" id="ARBA00022741"/>
    </source>
</evidence>
<evidence type="ECO:0000256" key="9">
    <source>
        <dbReference type="ARBA" id="ARBA00022771"/>
    </source>
</evidence>
<feature type="compositionally biased region" description="Basic and acidic residues" evidence="14">
    <location>
        <begin position="411"/>
        <end position="437"/>
    </location>
</feature>
<feature type="compositionally biased region" description="Low complexity" evidence="14">
    <location>
        <begin position="1248"/>
        <end position="1257"/>
    </location>
</feature>
<feature type="compositionally biased region" description="Polar residues" evidence="14">
    <location>
        <begin position="1295"/>
        <end position="1316"/>
    </location>
</feature>
<dbReference type="Gene3D" id="3.30.200.20">
    <property type="entry name" value="Phosphorylase Kinase, domain 1"/>
    <property type="match status" value="1"/>
</dbReference>
<dbReference type="InterPro" id="IPR011009">
    <property type="entry name" value="Kinase-like_dom_sf"/>
</dbReference>
<dbReference type="EMBL" id="JBJJXI010000100">
    <property type="protein sequence ID" value="KAL3393115.1"/>
    <property type="molecule type" value="Genomic_DNA"/>
</dbReference>
<dbReference type="PROSITE" id="PS51285">
    <property type="entry name" value="AGC_KINASE_CTER"/>
    <property type="match status" value="1"/>
</dbReference>
<feature type="domain" description="AGC-kinase C-terminal" evidence="16">
    <location>
        <begin position="1885"/>
        <end position="1953"/>
    </location>
</feature>
<feature type="compositionally biased region" description="Basic and acidic residues" evidence="14">
    <location>
        <begin position="786"/>
        <end position="803"/>
    </location>
</feature>
<feature type="compositionally biased region" description="Basic residues" evidence="14">
    <location>
        <begin position="305"/>
        <end position="317"/>
    </location>
</feature>
<dbReference type="InterPro" id="IPR000961">
    <property type="entry name" value="AGC-kinase_C"/>
</dbReference>
<evidence type="ECO:0000256" key="2">
    <source>
        <dbReference type="ARBA" id="ARBA00012429"/>
    </source>
</evidence>
<dbReference type="PROSITE" id="PS50011">
    <property type="entry name" value="PROTEIN_KINASE_DOM"/>
    <property type="match status" value="1"/>
</dbReference>
<evidence type="ECO:0000256" key="11">
    <source>
        <dbReference type="ARBA" id="ARBA00022833"/>
    </source>
</evidence>
<feature type="compositionally biased region" description="Basic and acidic residues" evidence="14">
    <location>
        <begin position="1034"/>
        <end position="1066"/>
    </location>
</feature>
<feature type="compositionally biased region" description="Basic and acidic residues" evidence="14">
    <location>
        <begin position="444"/>
        <end position="475"/>
    </location>
</feature>
<feature type="compositionally biased region" description="Basic and acidic residues" evidence="14">
    <location>
        <begin position="1002"/>
        <end position="1024"/>
    </location>
</feature>
<dbReference type="InterPro" id="IPR017441">
    <property type="entry name" value="Protein_kinase_ATP_BS"/>
</dbReference>
<feature type="region of interest" description="Disordered" evidence="14">
    <location>
        <begin position="1430"/>
        <end position="1500"/>
    </location>
</feature>
<keyword evidence="11" id="KW-0862">Zinc</keyword>
<dbReference type="GO" id="GO:0008270">
    <property type="term" value="F:zinc ion binding"/>
    <property type="evidence" value="ECO:0007669"/>
    <property type="project" value="UniProtKB-KW"/>
</dbReference>
<dbReference type="PROSITE" id="PS00107">
    <property type="entry name" value="PROTEIN_KINASE_ATP"/>
    <property type="match status" value="1"/>
</dbReference>
<feature type="compositionally biased region" description="Basic residues" evidence="14">
    <location>
        <begin position="1435"/>
        <end position="1448"/>
    </location>
</feature>
<dbReference type="SUPFAM" id="SSF56112">
    <property type="entry name" value="Protein kinase-like (PK-like)"/>
    <property type="match status" value="1"/>
</dbReference>
<evidence type="ECO:0000259" key="15">
    <source>
        <dbReference type="PROSITE" id="PS50011"/>
    </source>
</evidence>
<feature type="region of interest" description="Disordered" evidence="14">
    <location>
        <begin position="1200"/>
        <end position="1415"/>
    </location>
</feature>
<sequence>MPYYGDSGLPYTSSSYYSIGGSAAGGSSSFANHSSLMTGVSRYHNPIAARYSPHLSTISESPIVVLRRYGQSASTTGSTSSFVRPIRRTIDTADIDVSKPPSSLRSHHHHASSSSSAQDRQQRHRLRRDRPTIKIRSQALKDNPALREYNERHEKTVGELLVEKFLIKDKQQPDEPKIRLYHQASLGLTSPSSIKDDEDENDDDILAAMRRRVTRRMTRRRSSADVQPLDPEQIEREARLHAAQAVALDTLVAEEQAEIESEVRRGTFVKKHAMKLPGTGSDVSGTEEELSVGHDHQAKDETRTTRHGTSKKKKRRKSIEPVPVESEAEDDQVIEIEIPEPVMEVEEEMEYDDREKCDDLRLIIDNKIDEAKKEDSKKIIAEKKEEPKAKKIKAKDAKVDKIKIADKKKAIVKVQKEQPETKTKTTIEKARDATKSIDDDDDDKKEIEKKSEMIIEDKKPTRFAARDKTRIELKRTQSAPSESTTPATPTSRSGGHFKIEACNSVGDFSTLYVTTSAAEPSVVKTFEQFRESVRLPAPRRQEVAAATVAAEVSLPMRQQKKQQQQQQRHVDSSRRNSVYLTLNTSQNAVVTEAAAAACQGRIGADDGLSINIDESRKESCVAAAVAESRPAKIESSAATSGDDRHNRQLDRTSRIDDAVVAPAERPLNVVADVTDDACIISKNSDTSSVGVGGAGQRGGADEFVQWWDETDDAAHQRHRHHPEDKRSVTKVTEARDEPRKIGDELVVKSAVAAAAAPLEETKVQKPREVVAVAEKKAAKEATPPPAKREGDKAEEVAVKDLPIKQKSAAAIEDKKLVKKKSSPEKDIAVKESKDKSETEGAPKLVKKKTSPEKELSAKDKLTVPISESDTSRSKSPEKKLVKSKSSPEQDISAKESREKSPAPTKLTSETEAVPFKKSKSPEKKLIKSKSSPEKDISIKDSKEKSETEAAAPFTKSKSPEKKLVKKKTSPEKELSSKDSKEKLTVPISDSESSRSKSPVKKLAVEKAPEKVKEKSPAPEVKKPLEAVPFLKSTSPEKKVVEKEASPKREIPSKEKSPVPEKPKEAAVEITSKSKPIAEEVKVPENKSTPIKKENPNNKVTNKKLEPSKPEKKQLQPQQQTKIKCDLPRIDHRYLADIPEEPKSASPTDKPAPRSFTDFAPAKGGKRRVDTAAVIEIEKRIRQDSDSADKIVTGAAVLMPAAEPTKKVDADNKEDGKKVGSSAVNESTDAPPEIDFWSEIKIPSEKVCETTTTETTETSAVESSVQSLEREEQPQLQQQQDDASVSNEEVVRKDSQPSQSGTVKKISKWTNQDNLNNADDELTPINSKEVSPRVSTASVASTTAASTTTKKKIVKRKKSGTTGTKKKSDKAEAGSSKVGTKKTGTKKTSALKKATSSAMSQESGRNSPSAPRPSDLSKLLYQTPAILLTATPRDLRKVRRAKVKRKKPPTRTPSLSSDSTGSTRSTATGNTTSNEEGSSNEDGLEGHKRLASTRSNDSGFDGSPRLSNCDLVCHKKCEKLTGNLCGVNQKLMAELLQTVQTFKSSSTASSKSGPSFVRVGRKSFVRRRLRPQGYYGVVEQQLELRYQQQLLAPSQSSDNHKNADGDAYHPSGRITPPATNLPRFKKYEVTDFNFLKVLGKGSFGKVLLAELRGTECVYAVKCLKKDVVLEDDDVECTLIERKVLTLATRHPYLCHLFCTFQTTSHLFFVMEYLNGGDLMFHIQNSGRFSEARAKFYAAEIWSGLIFLHKKGIVYRDLKLDNVLLDYEGHIRIADFGMCKLQIFLDRTADTFCGTPDYMAPEIIKGLKYNQAVDWWSFGVLLYEMLTGQSPFSGCDEDELFWSICNERPFIPRYLSQSATDLLVCLLEKDAGRRIPGHEIACHSFFCTIAWDKLERRTLEPPFKPAVEHTLDTRYFDTAFTAERPRLTPVPEQILTSMDQNVFRGFSYTNPNATD</sequence>
<dbReference type="PANTHER" id="PTHR24351">
    <property type="entry name" value="RIBOSOMAL PROTEIN S6 KINASE"/>
    <property type="match status" value="1"/>
</dbReference>
<feature type="compositionally biased region" description="Polar residues" evidence="14">
    <location>
        <begin position="1398"/>
        <end position="1408"/>
    </location>
</feature>
<dbReference type="SMART" id="SM00133">
    <property type="entry name" value="S_TK_X"/>
    <property type="match status" value="1"/>
</dbReference>
<evidence type="ECO:0000256" key="6">
    <source>
        <dbReference type="ARBA" id="ARBA00022723"/>
    </source>
</evidence>
<dbReference type="InterPro" id="IPR008271">
    <property type="entry name" value="Ser/Thr_kinase_AS"/>
</dbReference>
<feature type="compositionally biased region" description="Basic and acidic residues" evidence="14">
    <location>
        <begin position="957"/>
        <end position="983"/>
    </location>
</feature>
<evidence type="ECO:0000256" key="13">
    <source>
        <dbReference type="PROSITE-ProRule" id="PRU10141"/>
    </source>
</evidence>
<dbReference type="EC" id="2.7.11.13" evidence="2"/>
<feature type="region of interest" description="Disordered" evidence="14">
    <location>
        <begin position="715"/>
        <end position="737"/>
    </location>
</feature>
<feature type="compositionally biased region" description="Low complexity" evidence="14">
    <location>
        <begin position="1451"/>
        <end position="1472"/>
    </location>
</feature>
<dbReference type="GO" id="GO:0004697">
    <property type="term" value="F:diacylglycerol-dependent serine/threonine kinase activity"/>
    <property type="evidence" value="ECO:0007669"/>
    <property type="project" value="UniProtKB-EC"/>
</dbReference>
<dbReference type="Pfam" id="PF00433">
    <property type="entry name" value="Pkinase_C"/>
    <property type="match status" value="1"/>
</dbReference>
<dbReference type="InterPro" id="IPR000719">
    <property type="entry name" value="Prot_kinase_dom"/>
</dbReference>
<feature type="compositionally biased region" description="Basic and acidic residues" evidence="14">
    <location>
        <begin position="1597"/>
        <end position="1606"/>
    </location>
</feature>
<reference evidence="17 18" key="1">
    <citation type="journal article" date="2024" name="bioRxiv">
        <title>A reference genome for Trichogramma kaykai: A tiny desert-dwelling parasitoid wasp with competing sex-ratio distorters.</title>
        <authorList>
            <person name="Culotta J."/>
            <person name="Lindsey A.R."/>
        </authorList>
    </citation>
    <scope>NUCLEOTIDE SEQUENCE [LARGE SCALE GENOMIC DNA]</scope>
    <source>
        <strain evidence="17 18">KSX58</strain>
    </source>
</reference>
<evidence type="ECO:0000313" key="18">
    <source>
        <dbReference type="Proteomes" id="UP001627154"/>
    </source>
</evidence>
<feature type="region of interest" description="Disordered" evidence="14">
    <location>
        <begin position="96"/>
        <end position="133"/>
    </location>
</feature>
<feature type="region of interest" description="Disordered" evidence="14">
    <location>
        <begin position="1592"/>
        <end position="1618"/>
    </location>
</feature>
<comment type="similarity">
    <text evidence="1">Belongs to the protein kinase superfamily. AGC Ser/Thr protein kinase family. PKC subfamily.</text>
</comment>
<keyword evidence="8 13" id="KW-0547">Nucleotide-binding</keyword>
<keyword evidence="4" id="KW-0597">Phosphoprotein</keyword>
<feature type="compositionally biased region" description="Basic and acidic residues" evidence="14">
    <location>
        <begin position="1075"/>
        <end position="1095"/>
    </location>
</feature>
<feature type="region of interest" description="Disordered" evidence="14">
    <location>
        <begin position="275"/>
        <end position="331"/>
    </location>
</feature>
<dbReference type="PROSITE" id="PS00108">
    <property type="entry name" value="PROTEIN_KINASE_ST"/>
    <property type="match status" value="1"/>
</dbReference>
<evidence type="ECO:0000256" key="4">
    <source>
        <dbReference type="ARBA" id="ARBA00022553"/>
    </source>
</evidence>
<feature type="compositionally biased region" description="Basic and acidic residues" evidence="14">
    <location>
        <begin position="1122"/>
        <end position="1142"/>
    </location>
</feature>
<evidence type="ECO:0000259" key="16">
    <source>
        <dbReference type="PROSITE" id="PS51285"/>
    </source>
</evidence>
<feature type="region of interest" description="Disordered" evidence="14">
    <location>
        <begin position="774"/>
        <end position="1167"/>
    </location>
</feature>
<gene>
    <name evidence="17" type="ORF">TKK_012375</name>
</gene>
<dbReference type="SMART" id="SM00220">
    <property type="entry name" value="S_TKc"/>
    <property type="match status" value="1"/>
</dbReference>
<keyword evidence="7" id="KW-0677">Repeat</keyword>
<feature type="compositionally biased region" description="Low complexity" evidence="14">
    <location>
        <begin position="1385"/>
        <end position="1397"/>
    </location>
</feature>
<dbReference type="InterPro" id="IPR017892">
    <property type="entry name" value="Pkinase_C"/>
</dbReference>
<feature type="compositionally biased region" description="Basic and acidic residues" evidence="14">
    <location>
        <begin position="811"/>
        <end position="840"/>
    </location>
</feature>
<evidence type="ECO:0000256" key="1">
    <source>
        <dbReference type="ARBA" id="ARBA00005490"/>
    </source>
</evidence>
<proteinExistence type="inferred from homology"/>
<protein>
    <recommendedName>
        <fullName evidence="2">protein kinase C</fullName>
        <ecNumber evidence="2">2.7.11.13</ecNumber>
    </recommendedName>
</protein>
<accession>A0ABD2WJ70</accession>
<feature type="domain" description="Protein kinase" evidence="15">
    <location>
        <begin position="1631"/>
        <end position="1884"/>
    </location>
</feature>